<dbReference type="PANTHER" id="PTHR18964:SF173">
    <property type="entry name" value="GLUCOKINASE"/>
    <property type="match status" value="1"/>
</dbReference>
<feature type="region of interest" description="Disordered" evidence="2">
    <location>
        <begin position="306"/>
        <end position="325"/>
    </location>
</feature>
<dbReference type="InterPro" id="IPR043129">
    <property type="entry name" value="ATPase_NBD"/>
</dbReference>
<protein>
    <submittedName>
        <fullName evidence="3">ROK family protein</fullName>
    </submittedName>
</protein>
<dbReference type="RefSeq" id="WP_148732481.1">
    <property type="nucleotide sequence ID" value="NZ_VSSB01000001.1"/>
</dbReference>
<keyword evidence="4" id="KW-1185">Reference proteome</keyword>
<sequence length="325" mass="33696">MRTVAIDLGGTAVKLGVFEHGRVVVADEFTAVDGGIGLDEVGGRIDRLLDGEHADAVGIAVPGIVDPEASRLIAAHGKYAELHDLDLSAWSRTRFGCPAVVENDARAALIGELADGSARGEQDAVLIVLGTGIGTAAILDGRIVRGRHGHAGILGGHVTVDLDGPRCPCGNLGCAEALASTWALATDAAAGDLALGAALAARLAETGTIGIRDLVETRREPESAAILDRYLRAWAAVIVTQCHAFDPEVVVVTGGVMRAADVILPALRERVHADLWSSSFRPTFVTPDDPATSVLRGLAALAAHDLDPASTSTTDRTTKDGHDDR</sequence>
<reference evidence="3 4" key="1">
    <citation type="submission" date="2019-08" db="EMBL/GenBank/DDBJ databases">
        <authorList>
            <person name="Hu J."/>
        </authorList>
    </citation>
    <scope>NUCLEOTIDE SEQUENCE [LARGE SCALE GENOMIC DNA]</scope>
    <source>
        <strain evidence="3 4">NEAU-184</strain>
    </source>
</reference>
<gene>
    <name evidence="3" type="ORF">FYC51_04660</name>
</gene>
<dbReference type="SUPFAM" id="SSF53067">
    <property type="entry name" value="Actin-like ATPase domain"/>
    <property type="match status" value="1"/>
</dbReference>
<comment type="caution">
    <text evidence="3">The sequence shown here is derived from an EMBL/GenBank/DDBJ whole genome shotgun (WGS) entry which is preliminary data.</text>
</comment>
<dbReference type="AlphaFoldDB" id="A0A5S4V496"/>
<comment type="similarity">
    <text evidence="1">Belongs to the ROK (NagC/XylR) family.</text>
</comment>
<evidence type="ECO:0000256" key="1">
    <source>
        <dbReference type="ARBA" id="ARBA00006479"/>
    </source>
</evidence>
<accession>A0A5S4V496</accession>
<dbReference type="InterPro" id="IPR000600">
    <property type="entry name" value="ROK"/>
</dbReference>
<evidence type="ECO:0000256" key="2">
    <source>
        <dbReference type="SAM" id="MobiDB-lite"/>
    </source>
</evidence>
<dbReference type="PANTHER" id="PTHR18964">
    <property type="entry name" value="ROK (REPRESSOR, ORF, KINASE) FAMILY"/>
    <property type="match status" value="1"/>
</dbReference>
<dbReference type="Proteomes" id="UP000325243">
    <property type="component" value="Unassembled WGS sequence"/>
</dbReference>
<feature type="compositionally biased region" description="Basic and acidic residues" evidence="2">
    <location>
        <begin position="316"/>
        <end position="325"/>
    </location>
</feature>
<evidence type="ECO:0000313" key="4">
    <source>
        <dbReference type="Proteomes" id="UP000325243"/>
    </source>
</evidence>
<name>A0A5S4V496_9MICO</name>
<dbReference type="Pfam" id="PF00480">
    <property type="entry name" value="ROK"/>
    <property type="match status" value="1"/>
</dbReference>
<proteinExistence type="inferred from homology"/>
<dbReference type="EMBL" id="VSSB01000001">
    <property type="protein sequence ID" value="TYL53018.1"/>
    <property type="molecule type" value="Genomic_DNA"/>
</dbReference>
<evidence type="ECO:0000313" key="3">
    <source>
        <dbReference type="EMBL" id="TYL53018.1"/>
    </source>
</evidence>
<dbReference type="Gene3D" id="3.30.420.40">
    <property type="match status" value="2"/>
</dbReference>
<organism evidence="3 4">
    <name type="scientific">Agromyces mariniharenae</name>
    <dbReference type="NCBI Taxonomy" id="2604423"/>
    <lineage>
        <taxon>Bacteria</taxon>
        <taxon>Bacillati</taxon>
        <taxon>Actinomycetota</taxon>
        <taxon>Actinomycetes</taxon>
        <taxon>Micrococcales</taxon>
        <taxon>Microbacteriaceae</taxon>
        <taxon>Agromyces</taxon>
    </lineage>
</organism>